<evidence type="ECO:0000313" key="4">
    <source>
        <dbReference type="Proteomes" id="UP000663827"/>
    </source>
</evidence>
<feature type="compositionally biased region" description="Basic and acidic residues" evidence="2">
    <location>
        <begin position="53"/>
        <end position="66"/>
    </location>
</feature>
<feature type="region of interest" description="Disordered" evidence="2">
    <location>
        <begin position="108"/>
        <end position="138"/>
    </location>
</feature>
<accession>A0A8H3HTP9</accession>
<dbReference type="SUPFAM" id="SSF144000">
    <property type="entry name" value="Oxysterol-binding protein-like"/>
    <property type="match status" value="1"/>
</dbReference>
<sequence length="138" mass="15173">FDAAKENIVEKFVYPEEEQEPNESQRLWTKLTDAIHHKDMEAATDAKSAVENAQREAARKREETGVKHVPRFFEQNKAGQWVPKILGGIPPDPDAAVKFVQEWIWSKQTPIQPSTPSKTASKASTSAGGPGAISSSSS</sequence>
<dbReference type="Gene3D" id="3.30.70.3490">
    <property type="match status" value="1"/>
</dbReference>
<dbReference type="AlphaFoldDB" id="A0A8H3HTP9"/>
<evidence type="ECO:0000313" key="3">
    <source>
        <dbReference type="EMBL" id="CAE7064611.1"/>
    </source>
</evidence>
<dbReference type="EMBL" id="CAJNJQ010000225">
    <property type="protein sequence ID" value="CAE7064611.1"/>
    <property type="molecule type" value="Genomic_DNA"/>
</dbReference>
<organism evidence="3 4">
    <name type="scientific">Rhizoctonia solani</name>
    <dbReference type="NCBI Taxonomy" id="456999"/>
    <lineage>
        <taxon>Eukaryota</taxon>
        <taxon>Fungi</taxon>
        <taxon>Dikarya</taxon>
        <taxon>Basidiomycota</taxon>
        <taxon>Agaricomycotina</taxon>
        <taxon>Agaricomycetes</taxon>
        <taxon>Cantharellales</taxon>
        <taxon>Ceratobasidiaceae</taxon>
        <taxon>Rhizoctonia</taxon>
    </lineage>
</organism>
<dbReference type="Proteomes" id="UP000663827">
    <property type="component" value="Unassembled WGS sequence"/>
</dbReference>
<evidence type="ECO:0000256" key="2">
    <source>
        <dbReference type="SAM" id="MobiDB-lite"/>
    </source>
</evidence>
<comment type="similarity">
    <text evidence="1">Belongs to the OSBP family.</text>
</comment>
<dbReference type="Pfam" id="PF01237">
    <property type="entry name" value="Oxysterol_BP"/>
    <property type="match status" value="1"/>
</dbReference>
<proteinExistence type="inferred from homology"/>
<reference evidence="3" key="1">
    <citation type="submission" date="2021-01" db="EMBL/GenBank/DDBJ databases">
        <authorList>
            <person name="Kaushik A."/>
        </authorList>
    </citation>
    <scope>NUCLEOTIDE SEQUENCE</scope>
    <source>
        <strain evidence="3">AG5</strain>
    </source>
</reference>
<feature type="region of interest" description="Disordered" evidence="2">
    <location>
        <begin position="43"/>
        <end position="71"/>
    </location>
</feature>
<comment type="caution">
    <text evidence="3">The sequence shown here is derived from an EMBL/GenBank/DDBJ whole genome shotgun (WGS) entry which is preliminary data.</text>
</comment>
<dbReference type="GO" id="GO:0008289">
    <property type="term" value="F:lipid binding"/>
    <property type="evidence" value="ECO:0007669"/>
    <property type="project" value="InterPro"/>
</dbReference>
<gene>
    <name evidence="3" type="ORF">RDB_LOCUS10492</name>
</gene>
<feature type="compositionally biased region" description="Low complexity" evidence="2">
    <location>
        <begin position="114"/>
        <end position="138"/>
    </location>
</feature>
<protein>
    <submittedName>
        <fullName evidence="3">Uncharacterized protein</fullName>
    </submittedName>
</protein>
<feature type="non-terminal residue" evidence="3">
    <location>
        <position position="138"/>
    </location>
</feature>
<name>A0A8H3HTP9_9AGAM</name>
<evidence type="ECO:0000256" key="1">
    <source>
        <dbReference type="ARBA" id="ARBA00008842"/>
    </source>
</evidence>
<dbReference type="InterPro" id="IPR037239">
    <property type="entry name" value="OSBP_sf"/>
</dbReference>
<dbReference type="InterPro" id="IPR000648">
    <property type="entry name" value="Oxysterol-bd"/>
</dbReference>